<evidence type="ECO:0000256" key="1">
    <source>
        <dbReference type="ARBA" id="ARBA00011738"/>
    </source>
</evidence>
<dbReference type="InterPro" id="IPR051397">
    <property type="entry name" value="Zn-ADH-like_protein"/>
</dbReference>
<evidence type="ECO:0000256" key="2">
    <source>
        <dbReference type="ARBA" id="ARBA00023002"/>
    </source>
</evidence>
<dbReference type="EMBL" id="CM007650">
    <property type="protein sequence ID" value="ONM55483.1"/>
    <property type="molecule type" value="Genomic_DNA"/>
</dbReference>
<dbReference type="InterPro" id="IPR020843">
    <property type="entry name" value="ER"/>
</dbReference>
<dbReference type="PANTHER" id="PTHR43677">
    <property type="entry name" value="SHORT-CHAIN DEHYDROGENASE/REDUCTASE"/>
    <property type="match status" value="1"/>
</dbReference>
<dbReference type="InterPro" id="IPR013149">
    <property type="entry name" value="ADH-like_C"/>
</dbReference>
<dbReference type="InterPro" id="IPR002364">
    <property type="entry name" value="Quin_OxRdtase/zeta-crystal_CS"/>
</dbReference>
<dbReference type="AlphaFoldDB" id="A0A1D6I5V8"/>
<dbReference type="PANTHER" id="PTHR43677:SF3">
    <property type="entry name" value="PROSTAGLANDIN REDUCTASE 3"/>
    <property type="match status" value="1"/>
</dbReference>
<name>A0A1D6I5V8_MAIZE</name>
<dbReference type="Pfam" id="PF00107">
    <property type="entry name" value="ADH_zinc_N"/>
    <property type="match status" value="1"/>
</dbReference>
<dbReference type="SMART" id="SM00829">
    <property type="entry name" value="PKS_ER"/>
    <property type="match status" value="1"/>
</dbReference>
<evidence type="ECO:0000259" key="3">
    <source>
        <dbReference type="SMART" id="SM00829"/>
    </source>
</evidence>
<dbReference type="CDD" id="cd08250">
    <property type="entry name" value="Mgc45594_like"/>
    <property type="match status" value="1"/>
</dbReference>
<dbReference type="FunFam" id="3.40.50.720:FF:000121">
    <property type="entry name" value="Prostaglandin reductase 2"/>
    <property type="match status" value="1"/>
</dbReference>
<dbReference type="InterPro" id="IPR013154">
    <property type="entry name" value="ADH-like_N"/>
</dbReference>
<dbReference type="Pfam" id="PF00106">
    <property type="entry name" value="adh_short"/>
    <property type="match status" value="1"/>
</dbReference>
<dbReference type="GO" id="GO:0008270">
    <property type="term" value="F:zinc ion binding"/>
    <property type="evidence" value="ECO:0007669"/>
    <property type="project" value="InterPro"/>
</dbReference>
<dbReference type="InterPro" id="IPR011032">
    <property type="entry name" value="GroES-like_sf"/>
</dbReference>
<dbReference type="Pfam" id="PF08240">
    <property type="entry name" value="ADH_N"/>
    <property type="match status" value="1"/>
</dbReference>
<dbReference type="SUPFAM" id="SSF50129">
    <property type="entry name" value="GroES-like"/>
    <property type="match status" value="1"/>
</dbReference>
<dbReference type="PRINTS" id="PR00081">
    <property type="entry name" value="GDHRDH"/>
</dbReference>
<feature type="domain" description="Enoyl reductase (ER)" evidence="3">
    <location>
        <begin position="283"/>
        <end position="600"/>
    </location>
</feature>
<reference evidence="4" key="1">
    <citation type="submission" date="2015-12" db="EMBL/GenBank/DDBJ databases">
        <title>Update maize B73 reference genome by single molecule sequencing technologies.</title>
        <authorList>
            <consortium name="Maize Genome Sequencing Project"/>
            <person name="Ware D."/>
        </authorList>
    </citation>
    <scope>NUCLEOTIDE SEQUENCE [LARGE SCALE GENOMIC DNA]</scope>
    <source>
        <tissue evidence="4">Seedling</tissue>
    </source>
</reference>
<sequence length="613" mass="66333">MELKPGMSALVTGGASGIGKALCIAFARRGLFVTVVDFSEENGREVATLVQKENSKFHGDLRIPSSIFVKCDVSNADNLAACFEKHVQTYNGLDICINCAGIANKTLVYDDTSDGTRTWRHAVNVNLVAVIDGTRIASQIMRNQKKPGVIINIGSAAGGVVMFTRSLSPLKRHGVRVNVLCPEFVQTNMAEQMSRKVIDSSGGYLEMEDVVNGTPFLVMLRWGVLKMNCTKTFVITVKHVNSIDINSIMYMVFKIAFVLLMIVSFLCLCRVVHTLSHNFRNATRLERVQLRFPIKAHSALVKIIYAGVNASDVNFSSGRYFSGNPKETASRLPFDAGFEGVGIVAAVGDSVSHIKVGTPVALMTFGSYAEFTEVPAKHLLPVPRPDPEVVAMLTSGLTASISLEKAGQMTSGQVVLVTAAAGGTGQFAVQLAKLAGNKVVATCGGESKAELLASLGVDRVINYRNERVKDVLKKEFPRGVDIIYESVGGEMFDLCLNALAVHGHLIVIGMISQYQGEDGWKPKNYTGLCEKILAKSQTVAGFFLVQYAHLWQDHLNKLFDLYASGKLKVSLDPKQFLGVASVVDAVEYLHSGKSVGKVVVCIDPSYGQIVAKL</sequence>
<dbReference type="ExpressionAtlas" id="A0A1D6I5V8">
    <property type="expression patterns" value="baseline and differential"/>
</dbReference>
<dbReference type="GO" id="GO:0016491">
    <property type="term" value="F:oxidoreductase activity"/>
    <property type="evidence" value="ECO:0007669"/>
    <property type="project" value="UniProtKB-KW"/>
</dbReference>
<dbReference type="InterPro" id="IPR002347">
    <property type="entry name" value="SDR_fam"/>
</dbReference>
<dbReference type="Gene3D" id="3.90.180.10">
    <property type="entry name" value="Medium-chain alcohol dehydrogenases, catalytic domain"/>
    <property type="match status" value="1"/>
</dbReference>
<comment type="subunit">
    <text evidence="1">Homodimer.</text>
</comment>
<dbReference type="InterPro" id="IPR036291">
    <property type="entry name" value="NAD(P)-bd_dom_sf"/>
</dbReference>
<keyword evidence="2" id="KW-0560">Oxidoreductase</keyword>
<organism evidence="4">
    <name type="scientific">Zea mays</name>
    <name type="common">Maize</name>
    <dbReference type="NCBI Taxonomy" id="4577"/>
    <lineage>
        <taxon>Eukaryota</taxon>
        <taxon>Viridiplantae</taxon>
        <taxon>Streptophyta</taxon>
        <taxon>Embryophyta</taxon>
        <taxon>Tracheophyta</taxon>
        <taxon>Spermatophyta</taxon>
        <taxon>Magnoliopsida</taxon>
        <taxon>Liliopsida</taxon>
        <taxon>Poales</taxon>
        <taxon>Poaceae</taxon>
        <taxon>PACMAD clade</taxon>
        <taxon>Panicoideae</taxon>
        <taxon>Andropogonodae</taxon>
        <taxon>Andropogoneae</taxon>
        <taxon>Tripsacinae</taxon>
        <taxon>Zea</taxon>
    </lineage>
</organism>
<protein>
    <submittedName>
        <fullName evidence="4">ARP protein (REF)</fullName>
    </submittedName>
</protein>
<accession>A0A1D6I5V8</accession>
<dbReference type="Gene3D" id="3.40.50.720">
    <property type="entry name" value="NAD(P)-binding Rossmann-like Domain"/>
    <property type="match status" value="2"/>
</dbReference>
<proteinExistence type="predicted"/>
<evidence type="ECO:0000313" key="4">
    <source>
        <dbReference type="EMBL" id="ONM55483.1"/>
    </source>
</evidence>
<gene>
    <name evidence="4" type="ORF">ZEAMMB73_Zm00001d020727</name>
</gene>
<dbReference type="SUPFAM" id="SSF51735">
    <property type="entry name" value="NAD(P)-binding Rossmann-fold domains"/>
    <property type="match status" value="2"/>
</dbReference>
<dbReference type="PROSITE" id="PS01162">
    <property type="entry name" value="QOR_ZETA_CRYSTAL"/>
    <property type="match status" value="1"/>
</dbReference>